<protein>
    <submittedName>
        <fullName evidence="1">Uncharacterized protein</fullName>
    </submittedName>
</protein>
<dbReference type="PhylomeDB" id="A0A0G4EQ73"/>
<proteinExistence type="predicted"/>
<dbReference type="EMBL" id="CDMY01000280">
    <property type="protein sequence ID" value="CEL99436.1"/>
    <property type="molecule type" value="Genomic_DNA"/>
</dbReference>
<keyword evidence="2" id="KW-1185">Reference proteome</keyword>
<evidence type="ECO:0000313" key="1">
    <source>
        <dbReference type="EMBL" id="CEL99436.1"/>
    </source>
</evidence>
<dbReference type="VEuPathDB" id="CryptoDB:Vbra_8000"/>
<dbReference type="AlphaFoldDB" id="A0A0G4EQ73"/>
<gene>
    <name evidence="1" type="ORF">Vbra_8000</name>
</gene>
<dbReference type="Proteomes" id="UP000041254">
    <property type="component" value="Unassembled WGS sequence"/>
</dbReference>
<organism evidence="1 2">
    <name type="scientific">Vitrella brassicaformis (strain CCMP3155)</name>
    <dbReference type="NCBI Taxonomy" id="1169540"/>
    <lineage>
        <taxon>Eukaryota</taxon>
        <taxon>Sar</taxon>
        <taxon>Alveolata</taxon>
        <taxon>Colpodellida</taxon>
        <taxon>Vitrellaceae</taxon>
        <taxon>Vitrella</taxon>
    </lineage>
</organism>
<evidence type="ECO:0000313" key="2">
    <source>
        <dbReference type="Proteomes" id="UP000041254"/>
    </source>
</evidence>
<sequence>MTRIGYASMAAVLEGGYTPQMLFGASIPSVEALLKTIARDAALTPEAFELSPVKAWTDIGRKFRLKLERTERVATKKRLELEHHSGLEGVTFENNALRACWMEGGKRKRRKFDPQAGIRGC</sequence>
<accession>A0A0G4EQ73</accession>
<reference evidence="1 2" key="1">
    <citation type="submission" date="2014-11" db="EMBL/GenBank/DDBJ databases">
        <authorList>
            <person name="Zhu J."/>
            <person name="Qi W."/>
            <person name="Song R."/>
        </authorList>
    </citation>
    <scope>NUCLEOTIDE SEQUENCE [LARGE SCALE GENOMIC DNA]</scope>
</reference>
<name>A0A0G4EQ73_VITBC</name>
<dbReference type="InParanoid" id="A0A0G4EQ73"/>